<dbReference type="CDD" id="cd00769">
    <property type="entry name" value="PheRS_beta_core"/>
    <property type="match status" value="1"/>
</dbReference>
<keyword evidence="6 15" id="KW-0436">Ligase</keyword>
<dbReference type="PANTHER" id="PTHR10947:SF0">
    <property type="entry name" value="PHENYLALANINE--TRNA LIGASE BETA SUBUNIT"/>
    <property type="match status" value="1"/>
</dbReference>
<dbReference type="SUPFAM" id="SSF46955">
    <property type="entry name" value="Putative DNA-binding domain"/>
    <property type="match status" value="1"/>
</dbReference>
<evidence type="ECO:0000256" key="16">
    <source>
        <dbReference type="PROSITE-ProRule" id="PRU00209"/>
    </source>
</evidence>
<evidence type="ECO:0000256" key="12">
    <source>
        <dbReference type="ARBA" id="ARBA00022917"/>
    </source>
</evidence>
<dbReference type="RefSeq" id="WP_158366319.1">
    <property type="nucleotide sequence ID" value="NZ_CP034885.1"/>
</dbReference>
<dbReference type="PROSITE" id="PS51483">
    <property type="entry name" value="B5"/>
    <property type="match status" value="1"/>
</dbReference>
<dbReference type="InterPro" id="IPR005147">
    <property type="entry name" value="tRNA_synthase_B5-dom"/>
</dbReference>
<evidence type="ECO:0000256" key="3">
    <source>
        <dbReference type="ARBA" id="ARBA00011209"/>
    </source>
</evidence>
<dbReference type="SMART" id="SM00873">
    <property type="entry name" value="B3_4"/>
    <property type="match status" value="1"/>
</dbReference>
<keyword evidence="13 15" id="KW-0030">Aminoacyl-tRNA synthetase</keyword>
<dbReference type="Pfam" id="PF01588">
    <property type="entry name" value="tRNA_bind"/>
    <property type="match status" value="1"/>
</dbReference>
<dbReference type="InterPro" id="IPR004532">
    <property type="entry name" value="Phe-tRNA-ligase_IIc_bsu_bact"/>
</dbReference>
<dbReference type="GO" id="GO:0004826">
    <property type="term" value="F:phenylalanine-tRNA ligase activity"/>
    <property type="evidence" value="ECO:0007669"/>
    <property type="project" value="UniProtKB-UniRule"/>
</dbReference>
<reference evidence="20 21" key="1">
    <citation type="submission" date="2018-12" db="EMBL/GenBank/DDBJ databases">
        <authorList>
            <person name="Chong R.A."/>
        </authorList>
    </citation>
    <scope>NUCLEOTIDE SEQUENCE [LARGE SCALE GENOMIC DNA]</scope>
    <source>
        <strain evidence="20 21">Ane</strain>
    </source>
</reference>
<dbReference type="Pfam" id="PF03147">
    <property type="entry name" value="FDX-ACB"/>
    <property type="match status" value="1"/>
</dbReference>
<evidence type="ECO:0000259" key="18">
    <source>
        <dbReference type="PROSITE" id="PS51447"/>
    </source>
</evidence>
<dbReference type="InterPro" id="IPR005146">
    <property type="entry name" value="B3/B4_tRNA-bd"/>
</dbReference>
<dbReference type="Gene3D" id="3.30.930.10">
    <property type="entry name" value="Bira Bifunctional Protein, Domain 2"/>
    <property type="match status" value="1"/>
</dbReference>
<dbReference type="Gene3D" id="2.40.50.140">
    <property type="entry name" value="Nucleic acid-binding proteins"/>
    <property type="match status" value="1"/>
</dbReference>
<organism evidence="20 21">
    <name type="scientific">Buchnera aphidicola</name>
    <name type="common">Aphis nerii</name>
    <dbReference type="NCBI Taxonomy" id="1241835"/>
    <lineage>
        <taxon>Bacteria</taxon>
        <taxon>Pseudomonadati</taxon>
        <taxon>Pseudomonadota</taxon>
        <taxon>Gammaproteobacteria</taxon>
        <taxon>Enterobacterales</taxon>
        <taxon>Erwiniaceae</taxon>
        <taxon>Buchnera</taxon>
    </lineage>
</organism>
<comment type="cofactor">
    <cofactor evidence="15">
        <name>Mg(2+)</name>
        <dbReference type="ChEBI" id="CHEBI:18420"/>
    </cofactor>
    <text evidence="15">Binds 2 magnesium ions per tetramer.</text>
</comment>
<dbReference type="PROSITE" id="PS51447">
    <property type="entry name" value="FDX_ACB"/>
    <property type="match status" value="1"/>
</dbReference>
<dbReference type="InterPro" id="IPR012340">
    <property type="entry name" value="NA-bd_OB-fold"/>
</dbReference>
<dbReference type="EMBL" id="CP034885">
    <property type="protein sequence ID" value="QCI18691.1"/>
    <property type="molecule type" value="Genomic_DNA"/>
</dbReference>
<dbReference type="InterPro" id="IPR045864">
    <property type="entry name" value="aa-tRNA-synth_II/BPL/LPL"/>
</dbReference>
<dbReference type="InterPro" id="IPR045060">
    <property type="entry name" value="Phe-tRNA-ligase_IIc_bsu"/>
</dbReference>
<dbReference type="Pfam" id="PF03483">
    <property type="entry name" value="B3_4"/>
    <property type="match status" value="1"/>
</dbReference>
<dbReference type="InterPro" id="IPR041616">
    <property type="entry name" value="PheRS_beta_core"/>
</dbReference>
<keyword evidence="9 15" id="KW-0067">ATP-binding</keyword>
<evidence type="ECO:0000256" key="1">
    <source>
        <dbReference type="ARBA" id="ARBA00004496"/>
    </source>
</evidence>
<evidence type="ECO:0000256" key="11">
    <source>
        <dbReference type="ARBA" id="ARBA00022884"/>
    </source>
</evidence>
<evidence type="ECO:0000256" key="9">
    <source>
        <dbReference type="ARBA" id="ARBA00022840"/>
    </source>
</evidence>
<name>A0A4D6XYT3_9GAMM</name>
<dbReference type="SUPFAM" id="SSF56037">
    <property type="entry name" value="PheT/TilS domain"/>
    <property type="match status" value="1"/>
</dbReference>
<dbReference type="InterPro" id="IPR033714">
    <property type="entry name" value="tRNA_bind_bactPheRS"/>
</dbReference>
<feature type="domain" description="TRNA-binding" evidence="17">
    <location>
        <begin position="39"/>
        <end position="148"/>
    </location>
</feature>
<dbReference type="HAMAP" id="MF_00283">
    <property type="entry name" value="Phe_tRNA_synth_beta1"/>
    <property type="match status" value="1"/>
</dbReference>
<feature type="binding site" evidence="15">
    <location>
        <position position="453"/>
    </location>
    <ligand>
        <name>Mg(2+)</name>
        <dbReference type="ChEBI" id="CHEBI:18420"/>
        <note>shared with alpha subunit</note>
    </ligand>
</feature>
<dbReference type="Proteomes" id="UP000298791">
    <property type="component" value="Chromosome"/>
</dbReference>
<dbReference type="GO" id="GO:0000287">
    <property type="term" value="F:magnesium ion binding"/>
    <property type="evidence" value="ECO:0007669"/>
    <property type="project" value="UniProtKB-UniRule"/>
</dbReference>
<dbReference type="SUPFAM" id="SSF55681">
    <property type="entry name" value="Class II aaRS and biotin synthetases"/>
    <property type="match status" value="1"/>
</dbReference>
<dbReference type="InterPro" id="IPR002547">
    <property type="entry name" value="tRNA-bd_dom"/>
</dbReference>
<dbReference type="GO" id="GO:0009328">
    <property type="term" value="C:phenylalanine-tRNA ligase complex"/>
    <property type="evidence" value="ECO:0007669"/>
    <property type="project" value="TreeGrafter"/>
</dbReference>
<dbReference type="GO" id="GO:0005524">
    <property type="term" value="F:ATP binding"/>
    <property type="evidence" value="ECO:0007669"/>
    <property type="project" value="UniProtKB-UniRule"/>
</dbReference>
<evidence type="ECO:0000256" key="4">
    <source>
        <dbReference type="ARBA" id="ARBA00022490"/>
    </source>
</evidence>
<dbReference type="NCBIfam" id="TIGR00472">
    <property type="entry name" value="pheT_bact"/>
    <property type="match status" value="1"/>
</dbReference>
<dbReference type="GO" id="GO:0006432">
    <property type="term" value="P:phenylalanyl-tRNA aminoacylation"/>
    <property type="evidence" value="ECO:0007669"/>
    <property type="project" value="UniProtKB-UniRule"/>
</dbReference>
<dbReference type="Pfam" id="PF17759">
    <property type="entry name" value="tRNA_synthFbeta"/>
    <property type="match status" value="1"/>
</dbReference>
<comment type="subunit">
    <text evidence="3 15">Tetramer of two alpha and two beta subunits.</text>
</comment>
<dbReference type="Gene3D" id="3.50.40.10">
    <property type="entry name" value="Phenylalanyl-trna Synthetase, Chain B, domain 3"/>
    <property type="match status" value="1"/>
</dbReference>
<dbReference type="SUPFAM" id="SSF50249">
    <property type="entry name" value="Nucleic acid-binding proteins"/>
    <property type="match status" value="1"/>
</dbReference>
<dbReference type="GO" id="GO:0000049">
    <property type="term" value="F:tRNA binding"/>
    <property type="evidence" value="ECO:0007669"/>
    <property type="project" value="UniProtKB-UniRule"/>
</dbReference>
<keyword evidence="7 15" id="KW-0479">Metal-binding</keyword>
<comment type="subcellular location">
    <subcellularLocation>
        <location evidence="1 15">Cytoplasm</location>
    </subcellularLocation>
</comment>
<dbReference type="InterPro" id="IPR020825">
    <property type="entry name" value="Phe-tRNA_synthase-like_B3/B4"/>
</dbReference>
<dbReference type="PROSITE" id="PS50886">
    <property type="entry name" value="TRBD"/>
    <property type="match status" value="1"/>
</dbReference>
<dbReference type="Gene3D" id="3.30.70.380">
    <property type="entry name" value="Ferrodoxin-fold anticodon-binding domain"/>
    <property type="match status" value="1"/>
</dbReference>
<evidence type="ECO:0000256" key="8">
    <source>
        <dbReference type="ARBA" id="ARBA00022741"/>
    </source>
</evidence>
<dbReference type="SMART" id="SM00874">
    <property type="entry name" value="B5"/>
    <property type="match status" value="1"/>
</dbReference>
<keyword evidence="12 15" id="KW-0648">Protein biosynthesis</keyword>
<dbReference type="SUPFAM" id="SSF54991">
    <property type="entry name" value="Anticodon-binding domain of PheRS"/>
    <property type="match status" value="1"/>
</dbReference>
<evidence type="ECO:0000259" key="19">
    <source>
        <dbReference type="PROSITE" id="PS51483"/>
    </source>
</evidence>
<evidence type="ECO:0000256" key="6">
    <source>
        <dbReference type="ARBA" id="ARBA00022598"/>
    </source>
</evidence>
<keyword evidence="4 15" id="KW-0963">Cytoplasm</keyword>
<dbReference type="EC" id="6.1.1.20" evidence="15"/>
<proteinExistence type="inferred from homology"/>
<dbReference type="InterPro" id="IPR036690">
    <property type="entry name" value="Fdx_antiC-bd_sf"/>
</dbReference>
<keyword evidence="8 15" id="KW-0547">Nucleotide-binding</keyword>
<dbReference type="Gene3D" id="3.30.56.10">
    <property type="match status" value="2"/>
</dbReference>
<gene>
    <name evidence="15" type="primary">pheT</name>
    <name evidence="20" type="ORF">D9V64_00655</name>
</gene>
<evidence type="ECO:0000256" key="5">
    <source>
        <dbReference type="ARBA" id="ARBA00022555"/>
    </source>
</evidence>
<evidence type="ECO:0000259" key="17">
    <source>
        <dbReference type="PROSITE" id="PS50886"/>
    </source>
</evidence>
<comment type="similarity">
    <text evidence="2 15">Belongs to the phenylalanyl-tRNA synthetase beta subunit family. Type 1 subfamily.</text>
</comment>
<protein>
    <recommendedName>
        <fullName evidence="15">Phenylalanine--tRNA ligase beta subunit</fullName>
        <ecNumber evidence="15">6.1.1.20</ecNumber>
    </recommendedName>
    <alternativeName>
        <fullName evidence="15">Phenylalanyl-tRNA synthetase beta subunit</fullName>
        <shortName evidence="15">PheRS</shortName>
    </alternativeName>
</protein>
<keyword evidence="5 16" id="KW-0820">tRNA-binding</keyword>
<feature type="domain" description="B5" evidence="19">
    <location>
        <begin position="400"/>
        <end position="475"/>
    </location>
</feature>
<dbReference type="Pfam" id="PF03484">
    <property type="entry name" value="B5"/>
    <property type="match status" value="1"/>
</dbReference>
<evidence type="ECO:0000256" key="15">
    <source>
        <dbReference type="HAMAP-Rule" id="MF_00283"/>
    </source>
</evidence>
<evidence type="ECO:0000256" key="13">
    <source>
        <dbReference type="ARBA" id="ARBA00023146"/>
    </source>
</evidence>
<reference evidence="20 21" key="2">
    <citation type="submission" date="2019-05" db="EMBL/GenBank/DDBJ databases">
        <title>Genome evolution of the obligate endosymbiont Buchnera aphidicola.</title>
        <authorList>
            <person name="Moran N.A."/>
        </authorList>
    </citation>
    <scope>NUCLEOTIDE SEQUENCE [LARGE SCALE GENOMIC DNA]</scope>
    <source>
        <strain evidence="20 21">Ane</strain>
    </source>
</reference>
<dbReference type="InterPro" id="IPR005121">
    <property type="entry name" value="Fdx_antiC-bd"/>
</dbReference>
<feature type="binding site" evidence="15">
    <location>
        <position position="459"/>
    </location>
    <ligand>
        <name>Mg(2+)</name>
        <dbReference type="ChEBI" id="CHEBI:18420"/>
        <note>shared with alpha subunit</note>
    </ligand>
</feature>
<evidence type="ECO:0000256" key="14">
    <source>
        <dbReference type="ARBA" id="ARBA00049255"/>
    </source>
</evidence>
<dbReference type="InterPro" id="IPR009061">
    <property type="entry name" value="DNA-bd_dom_put_sf"/>
</dbReference>
<comment type="caution">
    <text evidence="15">Lacks conserved residue(s) required for the propagation of feature annotation.</text>
</comment>
<sequence>MKFSEKWLLEWVDPKIDIVLLSKQIVNSGIEIESIDKISPLFNGVVVGKIVSCTVHPKLNNLKIVKVDIGKKNLLNILCGALNCRNKIKVAVATIGSILPNNIKITLKKFDDENSEGMLCSFFELGLFNNNNNIIEFPKETPLGMDVNDYFLLEDNIIKVNVPPNRADALSILGMARNIAVINNLNISPLKEKYNPITSQKKLPIYVHTEKKDINFFGRIINNININIDTPFWMKKKLFMCEMLSDNVIINIINYILIEIGQPLNILNADEIDTCIQIRQTNKQEFLYLKNNLKIILDQEMLVFSDKSKILFLPGNLNSDFLEVNQNTKNIFLMSYSVDKESLFNITKKFGSNKILNYYNHGIDLSLQKYAIEYATELIMKICAGNSGNITYYIDKTSLTNKNRIKLYYENVNKIAGFFIDSKIILNILFRLKYEIKENQDYLNVVPPTWRFDILIEEDVIGDILRVYDYNKIPLTSLKENFKFFKQTNDFQKDYMLNQLSTLLIHKGYHEIITYPFIDPIFQKNIFSINDKELLISNPISKDFSSMRRSLWPGLIKTLSYNINRKQDSIRLFERGLCFLIDDKKKLGVNQKMFLGGIISGFYTKENWFSKIRKVDFYDLKGDIESILELICGLNHYEIKNEIVLGLHPNQSAKIFLNDNFIGSFGKIDPVLEEKLDLNNNIFLFELLIDEIFDFKKLNKFKVKKCCKYPSSRRDISILVSENILYSDIIKTCRDCFLDKKININLFDIYSSNKFSNKKSLGISFTFQDERKTLKENEINLMLDHCIKTLINKFQIILRK</sequence>
<dbReference type="OrthoDB" id="9805455at2"/>
<feature type="domain" description="FDX-ACB" evidence="18">
    <location>
        <begin position="707"/>
        <end position="799"/>
    </location>
</feature>
<evidence type="ECO:0000313" key="21">
    <source>
        <dbReference type="Proteomes" id="UP000298791"/>
    </source>
</evidence>
<dbReference type="SMART" id="SM00896">
    <property type="entry name" value="FDX-ACB"/>
    <property type="match status" value="1"/>
</dbReference>
<feature type="binding site" evidence="15">
    <location>
        <position position="463"/>
    </location>
    <ligand>
        <name>Mg(2+)</name>
        <dbReference type="ChEBI" id="CHEBI:18420"/>
        <note>shared with alpha subunit</note>
    </ligand>
</feature>
<evidence type="ECO:0000256" key="2">
    <source>
        <dbReference type="ARBA" id="ARBA00008653"/>
    </source>
</evidence>
<dbReference type="FunFam" id="2.40.50.140:FF:000045">
    <property type="entry name" value="Phenylalanine--tRNA ligase beta subunit"/>
    <property type="match status" value="1"/>
</dbReference>
<evidence type="ECO:0000313" key="20">
    <source>
        <dbReference type="EMBL" id="QCI18691.1"/>
    </source>
</evidence>
<evidence type="ECO:0000256" key="10">
    <source>
        <dbReference type="ARBA" id="ARBA00022842"/>
    </source>
</evidence>
<dbReference type="AlphaFoldDB" id="A0A4D6XYT3"/>
<comment type="catalytic activity">
    <reaction evidence="14 15">
        <text>tRNA(Phe) + L-phenylalanine + ATP = L-phenylalanyl-tRNA(Phe) + AMP + diphosphate + H(+)</text>
        <dbReference type="Rhea" id="RHEA:19413"/>
        <dbReference type="Rhea" id="RHEA-COMP:9668"/>
        <dbReference type="Rhea" id="RHEA-COMP:9699"/>
        <dbReference type="ChEBI" id="CHEBI:15378"/>
        <dbReference type="ChEBI" id="CHEBI:30616"/>
        <dbReference type="ChEBI" id="CHEBI:33019"/>
        <dbReference type="ChEBI" id="CHEBI:58095"/>
        <dbReference type="ChEBI" id="CHEBI:78442"/>
        <dbReference type="ChEBI" id="CHEBI:78531"/>
        <dbReference type="ChEBI" id="CHEBI:456215"/>
        <dbReference type="EC" id="6.1.1.20"/>
    </reaction>
</comment>
<evidence type="ECO:0000256" key="7">
    <source>
        <dbReference type="ARBA" id="ARBA00022723"/>
    </source>
</evidence>
<dbReference type="FunFam" id="3.30.930.10:FF:000022">
    <property type="entry name" value="Phenylalanine--tRNA ligase beta subunit"/>
    <property type="match status" value="1"/>
</dbReference>
<keyword evidence="10 15" id="KW-0460">Magnesium</keyword>
<dbReference type="PANTHER" id="PTHR10947">
    <property type="entry name" value="PHENYLALANYL-TRNA SYNTHETASE BETA CHAIN AND LEUCINE-RICH REPEAT-CONTAINING PROTEIN 47"/>
    <property type="match status" value="1"/>
</dbReference>
<keyword evidence="11 16" id="KW-0694">RNA-binding</keyword>
<accession>A0A4D6XYT3</accession>
<dbReference type="CDD" id="cd02796">
    <property type="entry name" value="tRNA_bind_bactPheRS"/>
    <property type="match status" value="1"/>
</dbReference>